<organism evidence="1 2">
    <name type="scientific">Methylobacterium iners</name>
    <dbReference type="NCBI Taxonomy" id="418707"/>
    <lineage>
        <taxon>Bacteria</taxon>
        <taxon>Pseudomonadati</taxon>
        <taxon>Pseudomonadota</taxon>
        <taxon>Alphaproteobacteria</taxon>
        <taxon>Hyphomicrobiales</taxon>
        <taxon>Methylobacteriaceae</taxon>
        <taxon>Methylobacterium</taxon>
    </lineage>
</organism>
<gene>
    <name evidence="1" type="ORF">OCOJLMKI_4681</name>
</gene>
<sequence>MDFERLGEAYGYRRTLDHIEAQANAEIEKGNRAIHRLNCNVLALQAQRQALLDALREAAPGHPLLARTGRVYADGRRELAYEVPYVERFNREARGNGTVLIEEAMAPADRAEADYRAILAEPIADRGWFRQRWYWRGQEYATAGQARRAREEAAEAARDGALAA</sequence>
<evidence type="ECO:0000313" key="2">
    <source>
        <dbReference type="Proteomes" id="UP001055125"/>
    </source>
</evidence>
<accession>A0ABQ4S4A9</accession>
<dbReference type="EMBL" id="BPQP01000089">
    <property type="protein sequence ID" value="GJD97450.1"/>
    <property type="molecule type" value="Genomic_DNA"/>
</dbReference>
<proteinExistence type="predicted"/>
<reference evidence="1" key="1">
    <citation type="journal article" date="2021" name="Front. Microbiol.">
        <title>Comprehensive Comparative Genomics and Phenotyping of Methylobacterium Species.</title>
        <authorList>
            <person name="Alessa O."/>
            <person name="Ogura Y."/>
            <person name="Fujitani Y."/>
            <person name="Takami H."/>
            <person name="Hayashi T."/>
            <person name="Sahin N."/>
            <person name="Tani A."/>
        </authorList>
    </citation>
    <scope>NUCLEOTIDE SEQUENCE</scope>
    <source>
        <strain evidence="1">DSM 19015</strain>
    </source>
</reference>
<name>A0ABQ4S4A9_9HYPH</name>
<comment type="caution">
    <text evidence="1">The sequence shown here is derived from an EMBL/GenBank/DDBJ whole genome shotgun (WGS) entry which is preliminary data.</text>
</comment>
<dbReference type="Proteomes" id="UP001055125">
    <property type="component" value="Unassembled WGS sequence"/>
</dbReference>
<reference evidence="1" key="2">
    <citation type="submission" date="2021-08" db="EMBL/GenBank/DDBJ databases">
        <authorList>
            <person name="Tani A."/>
            <person name="Ola A."/>
            <person name="Ogura Y."/>
            <person name="Katsura K."/>
            <person name="Hayashi T."/>
        </authorList>
    </citation>
    <scope>NUCLEOTIDE SEQUENCE</scope>
    <source>
        <strain evidence="1">DSM 19015</strain>
    </source>
</reference>
<protein>
    <submittedName>
        <fullName evidence="1">Uncharacterized protein</fullName>
    </submittedName>
</protein>
<dbReference type="RefSeq" id="WP_238246511.1">
    <property type="nucleotide sequence ID" value="NZ_BPQP01000089.1"/>
</dbReference>
<evidence type="ECO:0000313" key="1">
    <source>
        <dbReference type="EMBL" id="GJD97450.1"/>
    </source>
</evidence>
<keyword evidence="2" id="KW-1185">Reference proteome</keyword>